<dbReference type="AlphaFoldDB" id="F2KNJ4"/>
<dbReference type="KEGG" id="ave:Arcve_0183"/>
<evidence type="ECO:0000313" key="1">
    <source>
        <dbReference type="EMBL" id="AEA46222.1"/>
    </source>
</evidence>
<dbReference type="OrthoDB" id="50358at2157"/>
<sequence>MVRFRGHHLICLHFFKGEGYNREFVENLLRALKDAERTGVEVVDGADDVCATCPHNSSGVCAYSSTADAEIRELDKLALNLLSISPGSKVSWSEIRAKIPEIMDVWRQKACTTCDWRNVCHAERSNHRVGSSKHNSKASNNPRDY</sequence>
<dbReference type="GeneID" id="10393275"/>
<dbReference type="Proteomes" id="UP000008136">
    <property type="component" value="Chromosome"/>
</dbReference>
<accession>F2KNJ4</accession>
<dbReference type="EMBL" id="CP002588">
    <property type="protein sequence ID" value="AEA46222.1"/>
    <property type="molecule type" value="Genomic_DNA"/>
</dbReference>
<dbReference type="STRING" id="693661.Arcve_0183"/>
<organism evidence="1 2">
    <name type="scientific">Archaeoglobus veneficus (strain DSM 11195 / SNP6)</name>
    <dbReference type="NCBI Taxonomy" id="693661"/>
    <lineage>
        <taxon>Archaea</taxon>
        <taxon>Methanobacteriati</taxon>
        <taxon>Methanobacteriota</taxon>
        <taxon>Archaeoglobi</taxon>
        <taxon>Archaeoglobales</taxon>
        <taxon>Archaeoglobaceae</taxon>
        <taxon>Archaeoglobus</taxon>
    </lineage>
</organism>
<evidence type="ECO:0008006" key="3">
    <source>
        <dbReference type="Google" id="ProtNLM"/>
    </source>
</evidence>
<dbReference type="Pfam" id="PF06935">
    <property type="entry name" value="DUF1284"/>
    <property type="match status" value="1"/>
</dbReference>
<evidence type="ECO:0000313" key="2">
    <source>
        <dbReference type="Proteomes" id="UP000008136"/>
    </source>
</evidence>
<dbReference type="HOGENOM" id="CLU_129126_1_0_2"/>
<name>F2KNJ4_ARCVS</name>
<gene>
    <name evidence="1" type="ordered locus">Arcve_0183</name>
</gene>
<dbReference type="eggNOG" id="arCOG04456">
    <property type="taxonomic scope" value="Archaea"/>
</dbReference>
<proteinExistence type="predicted"/>
<dbReference type="RefSeq" id="WP_013682898.1">
    <property type="nucleotide sequence ID" value="NC_015320.1"/>
</dbReference>
<keyword evidence="2" id="KW-1185">Reference proteome</keyword>
<reference evidence="1 2" key="1">
    <citation type="submission" date="2011-03" db="EMBL/GenBank/DDBJ databases">
        <title>The complete genome of Archaeoglobus veneficus SNP6.</title>
        <authorList>
            <consortium name="US DOE Joint Genome Institute (JGI-PGF)"/>
            <person name="Lucas S."/>
            <person name="Copeland A."/>
            <person name="Lapidus A."/>
            <person name="Bruce D."/>
            <person name="Goodwin L."/>
            <person name="Pitluck S."/>
            <person name="Kyrpides N."/>
            <person name="Mavromatis K."/>
            <person name="Pagani I."/>
            <person name="Ivanova N."/>
            <person name="Mikhailova N."/>
            <person name="Lu M."/>
            <person name="Detter J.C."/>
            <person name="Tapia R."/>
            <person name="Han C."/>
            <person name="Land M."/>
            <person name="Hauser L."/>
            <person name="Markowitz V."/>
            <person name="Cheng J.-F."/>
            <person name="Hugenholtz P."/>
            <person name="Woyke T."/>
            <person name="Wu D."/>
            <person name="Spring S."/>
            <person name="Brambilla E."/>
            <person name="Klenk H.-P."/>
            <person name="Eisen J.A."/>
        </authorList>
    </citation>
    <scope>NUCLEOTIDE SEQUENCE [LARGE SCALE GENOMIC DNA]</scope>
    <source>
        <strain>SNP6</strain>
    </source>
</reference>
<protein>
    <recommendedName>
        <fullName evidence="3">DUF1284 domain-containing protein</fullName>
    </recommendedName>
</protein>
<dbReference type="InterPro" id="IPR009702">
    <property type="entry name" value="DUF1284"/>
</dbReference>